<dbReference type="Proteomes" id="UP000192907">
    <property type="component" value="Unassembled WGS sequence"/>
</dbReference>
<dbReference type="InterPro" id="IPR027417">
    <property type="entry name" value="P-loop_NTPase"/>
</dbReference>
<dbReference type="EMBL" id="FWZT01000037">
    <property type="protein sequence ID" value="SMF81553.1"/>
    <property type="molecule type" value="Genomic_DNA"/>
</dbReference>
<dbReference type="Gene3D" id="3.40.50.300">
    <property type="entry name" value="P-loop containing nucleotide triphosphate hydrolases"/>
    <property type="match status" value="1"/>
</dbReference>
<proteinExistence type="predicted"/>
<accession>A0A1Y6CXE0</accession>
<dbReference type="STRING" id="1513793.SAMN06296036_13712"/>
<feature type="domain" description="Phage terminase large subunit GpA ATPase" evidence="1">
    <location>
        <begin position="55"/>
        <end position="209"/>
    </location>
</feature>
<reference evidence="3" key="1">
    <citation type="submission" date="2017-04" db="EMBL/GenBank/DDBJ databases">
        <authorList>
            <person name="Varghese N."/>
            <person name="Submissions S."/>
        </authorList>
    </citation>
    <scope>NUCLEOTIDE SEQUENCE [LARGE SCALE GENOMIC DNA]</scope>
    <source>
        <strain evidence="3">RKEM611</strain>
    </source>
</reference>
<dbReference type="OrthoDB" id="5181253at2"/>
<organism evidence="2 3">
    <name type="scientific">Pseudobacteriovorax antillogorgiicola</name>
    <dbReference type="NCBI Taxonomy" id="1513793"/>
    <lineage>
        <taxon>Bacteria</taxon>
        <taxon>Pseudomonadati</taxon>
        <taxon>Bdellovibrionota</taxon>
        <taxon>Oligoflexia</taxon>
        <taxon>Oligoflexales</taxon>
        <taxon>Pseudobacteriovoracaceae</taxon>
        <taxon>Pseudobacteriovorax</taxon>
    </lineage>
</organism>
<name>A0A1Y6CXE0_9BACT</name>
<dbReference type="Pfam" id="PF05876">
    <property type="entry name" value="GpA_ATPase"/>
    <property type="match status" value="1"/>
</dbReference>
<dbReference type="GO" id="GO:0016887">
    <property type="term" value="F:ATP hydrolysis activity"/>
    <property type="evidence" value="ECO:0007669"/>
    <property type="project" value="InterPro"/>
</dbReference>
<evidence type="ECO:0000313" key="2">
    <source>
        <dbReference type="EMBL" id="SMF81553.1"/>
    </source>
</evidence>
<gene>
    <name evidence="2" type="ORF">SAMN06296036_13712</name>
</gene>
<evidence type="ECO:0000313" key="3">
    <source>
        <dbReference type="Proteomes" id="UP000192907"/>
    </source>
</evidence>
<keyword evidence="3" id="KW-1185">Reference proteome</keyword>
<dbReference type="InterPro" id="IPR046453">
    <property type="entry name" value="GpA_ATPase"/>
</dbReference>
<sequence>MEPAIDYEVVSIEDLYLRLASIQSHFWSGVKPNLEISIADHAAKNLYLVSGKNPFPGLVDFTLTPYLLELLEALMPDNGIEKVVLMKGWQTGGTLAALAWMLWVMDVAPTQMLIVQPNDELRTRFSKQRIEPIVSNCRSLQGKIKDLEAYTDYTRREKSTQITKVFPGGFLNLGTSRSASSLRSDSVQYIVFDEVSAYDDDCQGEGDPCG</sequence>
<dbReference type="AlphaFoldDB" id="A0A1Y6CXE0"/>
<protein>
    <submittedName>
        <fullName evidence="2">Phage terminase large subunit (GpA)</fullName>
    </submittedName>
</protein>
<evidence type="ECO:0000259" key="1">
    <source>
        <dbReference type="Pfam" id="PF05876"/>
    </source>
</evidence>